<dbReference type="AlphaFoldDB" id="A0A0E3BGB4"/>
<gene>
    <name evidence="1" type="ORF">P245_20160</name>
</gene>
<evidence type="ECO:0000313" key="1">
    <source>
        <dbReference type="EMBL" id="KGG87380.1"/>
    </source>
</evidence>
<proteinExistence type="predicted"/>
<sequence length="222" mass="24201">MRIISGQIASLLRNSKALSEEAKAHGMVRDIEHAKFFESVGARAVYCIDRGTTHLQFVGVHDEQRKAITAYLAGATDSAEFYAISREGTERMGLGRLMNYIAHSTYELAGEVVLERAGPQIAQEMMIRETDRGVEVTFEAGDGYRASPTELAALRMIALHECMRRIGQSVQVTSLRLGVANVTISRNYKGPLKTIAGLGHGLPALKPAPAAKARAMPWYALA</sequence>
<organism evidence="1 2">
    <name type="scientific">Comamonas thiooxydans</name>
    <dbReference type="NCBI Taxonomy" id="363952"/>
    <lineage>
        <taxon>Bacteria</taxon>
        <taxon>Pseudomonadati</taxon>
        <taxon>Pseudomonadota</taxon>
        <taxon>Betaproteobacteria</taxon>
        <taxon>Burkholderiales</taxon>
        <taxon>Comamonadaceae</taxon>
        <taxon>Comamonas</taxon>
    </lineage>
</organism>
<dbReference type="Proteomes" id="UP000029567">
    <property type="component" value="Unassembled WGS sequence"/>
</dbReference>
<evidence type="ECO:0000313" key="2">
    <source>
        <dbReference type="Proteomes" id="UP000029567"/>
    </source>
</evidence>
<protein>
    <submittedName>
        <fullName evidence="1">Uncharacterized protein</fullName>
    </submittedName>
</protein>
<dbReference type="EMBL" id="AWTN01000108">
    <property type="protein sequence ID" value="KGG87380.1"/>
    <property type="molecule type" value="Genomic_DNA"/>
</dbReference>
<reference evidence="1 2" key="1">
    <citation type="submission" date="2013-09" db="EMBL/GenBank/DDBJ databases">
        <title>High correlation between genotypes and phenotypes of environmental bacteria Comamonas testosteroni strains.</title>
        <authorList>
            <person name="Liu L."/>
            <person name="Zhu W."/>
            <person name="Xia X."/>
            <person name="Xu B."/>
            <person name="Luo M."/>
            <person name="Wang G."/>
        </authorList>
    </citation>
    <scope>NUCLEOTIDE SEQUENCE [LARGE SCALE GENOMIC DNA]</scope>
    <source>
        <strain evidence="1 2">JL14</strain>
    </source>
</reference>
<name>A0A0E3BGB4_9BURK</name>
<dbReference type="RefSeq" id="WP_034381923.1">
    <property type="nucleotide sequence ID" value="NZ_AWTN01000108.1"/>
</dbReference>
<comment type="caution">
    <text evidence="1">The sequence shown here is derived from an EMBL/GenBank/DDBJ whole genome shotgun (WGS) entry which is preliminary data.</text>
</comment>
<accession>A0A0E3BGB4</accession>